<evidence type="ECO:0000256" key="1">
    <source>
        <dbReference type="SAM" id="Phobius"/>
    </source>
</evidence>
<dbReference type="Pfam" id="PF04304">
    <property type="entry name" value="DUF454"/>
    <property type="match status" value="1"/>
</dbReference>
<dbReference type="PANTHER" id="PTHR35813">
    <property type="entry name" value="INNER MEMBRANE PROTEIN YBAN"/>
    <property type="match status" value="1"/>
</dbReference>
<dbReference type="STRING" id="555512.SAMN04487993_1003299"/>
<feature type="transmembrane region" description="Helical" evidence="1">
    <location>
        <begin position="88"/>
        <end position="119"/>
    </location>
</feature>
<dbReference type="OrthoDB" id="9816293at2"/>
<sequence>MPRPVAALRVFWFSVGALALLLGAIGVVLPVLPTTPFVILAAFAFGRSSPALQRRLEQSRTFGPMIADWRAHGAIAPKYKAMALTMMAAALGLSVAMGLALHLLAIQAICIAGAATFILTRPNGPQPHRHD</sequence>
<organism evidence="2 3">
    <name type="scientific">Salipiger marinus</name>
    <dbReference type="NCBI Taxonomy" id="555512"/>
    <lineage>
        <taxon>Bacteria</taxon>
        <taxon>Pseudomonadati</taxon>
        <taxon>Pseudomonadota</taxon>
        <taxon>Alphaproteobacteria</taxon>
        <taxon>Rhodobacterales</taxon>
        <taxon>Roseobacteraceae</taxon>
        <taxon>Salipiger</taxon>
    </lineage>
</organism>
<dbReference type="InterPro" id="IPR007401">
    <property type="entry name" value="DUF454"/>
</dbReference>
<dbReference type="PANTHER" id="PTHR35813:SF1">
    <property type="entry name" value="INNER MEMBRANE PROTEIN YBAN"/>
    <property type="match status" value="1"/>
</dbReference>
<keyword evidence="1" id="KW-1133">Transmembrane helix</keyword>
<keyword evidence="1" id="KW-0812">Transmembrane</keyword>
<dbReference type="EMBL" id="FNEJ01000003">
    <property type="protein sequence ID" value="SDI35504.1"/>
    <property type="molecule type" value="Genomic_DNA"/>
</dbReference>
<evidence type="ECO:0008006" key="4">
    <source>
        <dbReference type="Google" id="ProtNLM"/>
    </source>
</evidence>
<dbReference type="GO" id="GO:0005886">
    <property type="term" value="C:plasma membrane"/>
    <property type="evidence" value="ECO:0007669"/>
    <property type="project" value="TreeGrafter"/>
</dbReference>
<dbReference type="PIRSF" id="PIRSF016789">
    <property type="entry name" value="DUF454"/>
    <property type="match status" value="1"/>
</dbReference>
<reference evidence="2 3" key="1">
    <citation type="submission" date="2016-10" db="EMBL/GenBank/DDBJ databases">
        <authorList>
            <person name="de Groot N.N."/>
        </authorList>
    </citation>
    <scope>NUCLEOTIDE SEQUENCE [LARGE SCALE GENOMIC DNA]</scope>
    <source>
        <strain evidence="2 3">DSM 26424</strain>
    </source>
</reference>
<accession>A0A1G8JWB0</accession>
<feature type="transmembrane region" description="Helical" evidence="1">
    <location>
        <begin position="12"/>
        <end position="45"/>
    </location>
</feature>
<keyword evidence="1" id="KW-0472">Membrane</keyword>
<keyword evidence="3" id="KW-1185">Reference proteome</keyword>
<gene>
    <name evidence="2" type="ORF">SAMN04487993_1003299</name>
</gene>
<proteinExistence type="predicted"/>
<dbReference type="RefSeq" id="WP_089844618.1">
    <property type="nucleotide sequence ID" value="NZ_FNEJ01000003.1"/>
</dbReference>
<dbReference type="Proteomes" id="UP000199093">
    <property type="component" value="Unassembled WGS sequence"/>
</dbReference>
<evidence type="ECO:0000313" key="2">
    <source>
        <dbReference type="EMBL" id="SDI35504.1"/>
    </source>
</evidence>
<evidence type="ECO:0000313" key="3">
    <source>
        <dbReference type="Proteomes" id="UP000199093"/>
    </source>
</evidence>
<protein>
    <recommendedName>
        <fullName evidence="4">Inner membrane protein</fullName>
    </recommendedName>
</protein>
<dbReference type="AlphaFoldDB" id="A0A1G8JWB0"/>
<name>A0A1G8JWB0_9RHOB</name>